<dbReference type="EMBL" id="JBJUIK010000004">
    <property type="protein sequence ID" value="KAL3530833.1"/>
    <property type="molecule type" value="Genomic_DNA"/>
</dbReference>
<dbReference type="AlphaFoldDB" id="A0ABD3AGX0"/>
<dbReference type="InterPro" id="IPR009489">
    <property type="entry name" value="PAR1"/>
</dbReference>
<gene>
    <name evidence="2" type="ORF">ACH5RR_010155</name>
</gene>
<dbReference type="Pfam" id="PF06521">
    <property type="entry name" value="PAR1"/>
    <property type="match status" value="1"/>
</dbReference>
<feature type="chain" id="PRO_5044857094" description="PAR1 protein" evidence="1">
    <location>
        <begin position="19"/>
        <end position="226"/>
    </location>
</feature>
<feature type="signal peptide" evidence="1">
    <location>
        <begin position="1"/>
        <end position="18"/>
    </location>
</feature>
<dbReference type="PANTHER" id="PTHR33649:SF17">
    <property type="entry name" value="NTEIG-E80 PROTEIN"/>
    <property type="match status" value="1"/>
</dbReference>
<keyword evidence="1" id="KW-0732">Signal</keyword>
<evidence type="ECO:0000313" key="2">
    <source>
        <dbReference type="EMBL" id="KAL3530833.1"/>
    </source>
</evidence>
<organism evidence="2 3">
    <name type="scientific">Cinchona calisaya</name>
    <dbReference type="NCBI Taxonomy" id="153742"/>
    <lineage>
        <taxon>Eukaryota</taxon>
        <taxon>Viridiplantae</taxon>
        <taxon>Streptophyta</taxon>
        <taxon>Embryophyta</taxon>
        <taxon>Tracheophyta</taxon>
        <taxon>Spermatophyta</taxon>
        <taxon>Magnoliopsida</taxon>
        <taxon>eudicotyledons</taxon>
        <taxon>Gunneridae</taxon>
        <taxon>Pentapetalae</taxon>
        <taxon>asterids</taxon>
        <taxon>lamiids</taxon>
        <taxon>Gentianales</taxon>
        <taxon>Rubiaceae</taxon>
        <taxon>Cinchonoideae</taxon>
        <taxon>Cinchoneae</taxon>
        <taxon>Cinchona</taxon>
    </lineage>
</organism>
<accession>A0ABD3AGX0</accession>
<sequence>MAMIFFLAISLLLQGALGDLVCEEVPVGMCSFSISSTGKRCTLETGDQTGEFQCKTSEVFVNSIREHIESDECISACGVDRNVVGISSDFLLESQFTAKLCSKHCLNNCPNIVDLYSNLALAEGVLLPKLCKDQETNPRRAMSQISSSGVADTPRGQFSFPRGRAAAFGPTYAVAAAGPASLPWLGRELYSTDVAEAPAPAFLIRTAWESEFYSTSDAGAPAPAPL</sequence>
<dbReference type="PANTHER" id="PTHR33649">
    <property type="entry name" value="PAR1 PROTEIN"/>
    <property type="match status" value="1"/>
</dbReference>
<proteinExistence type="predicted"/>
<keyword evidence="3" id="KW-1185">Reference proteome</keyword>
<reference evidence="2 3" key="1">
    <citation type="submission" date="2024-11" db="EMBL/GenBank/DDBJ databases">
        <title>A near-complete genome assembly of Cinchona calisaya.</title>
        <authorList>
            <person name="Lian D.C."/>
            <person name="Zhao X.W."/>
            <person name="Wei L."/>
        </authorList>
    </citation>
    <scope>NUCLEOTIDE SEQUENCE [LARGE SCALE GENOMIC DNA]</scope>
    <source>
        <tissue evidence="2">Nenye</tissue>
    </source>
</reference>
<evidence type="ECO:0008006" key="4">
    <source>
        <dbReference type="Google" id="ProtNLM"/>
    </source>
</evidence>
<evidence type="ECO:0000313" key="3">
    <source>
        <dbReference type="Proteomes" id="UP001630127"/>
    </source>
</evidence>
<evidence type="ECO:0000256" key="1">
    <source>
        <dbReference type="SAM" id="SignalP"/>
    </source>
</evidence>
<comment type="caution">
    <text evidence="2">The sequence shown here is derived from an EMBL/GenBank/DDBJ whole genome shotgun (WGS) entry which is preliminary data.</text>
</comment>
<name>A0ABD3AGX0_9GENT</name>
<protein>
    <recommendedName>
        <fullName evidence="4">PAR1 protein</fullName>
    </recommendedName>
</protein>
<dbReference type="Proteomes" id="UP001630127">
    <property type="component" value="Unassembled WGS sequence"/>
</dbReference>